<dbReference type="RefSeq" id="WP_160589527.1">
    <property type="nucleotide sequence ID" value="NZ_BAAAFP010000002.1"/>
</dbReference>
<proteinExistence type="predicted"/>
<evidence type="ECO:0000256" key="1">
    <source>
        <dbReference type="SAM" id="MobiDB-lite"/>
    </source>
</evidence>
<keyword evidence="3" id="KW-1185">Reference proteome</keyword>
<evidence type="ECO:0000313" key="2">
    <source>
        <dbReference type="EMBL" id="MXO87607.1"/>
    </source>
</evidence>
<sequence>MNIDRRTCTMAALPLMLVGCTQGMMTGGKPVVEFGEYNRQTMASQVVNPEPHYDTTVPVTSAEHAAQAAERYQQDAVKPPIHTPSTTPSSGN</sequence>
<evidence type="ECO:0000313" key="3">
    <source>
        <dbReference type="Proteomes" id="UP000435243"/>
    </source>
</evidence>
<dbReference type="Proteomes" id="UP000435243">
    <property type="component" value="Unassembled WGS sequence"/>
</dbReference>
<protein>
    <submittedName>
        <fullName evidence="2">Uncharacterized protein</fullName>
    </submittedName>
</protein>
<dbReference type="EMBL" id="WTYY01000001">
    <property type="protein sequence ID" value="MXO87607.1"/>
    <property type="molecule type" value="Genomic_DNA"/>
</dbReference>
<comment type="caution">
    <text evidence="2">The sequence shown here is derived from an EMBL/GenBank/DDBJ whole genome shotgun (WGS) entry which is preliminary data.</text>
</comment>
<feature type="region of interest" description="Disordered" evidence="1">
    <location>
        <begin position="63"/>
        <end position="92"/>
    </location>
</feature>
<accession>A0A844ZL67</accession>
<dbReference type="AlphaFoldDB" id="A0A844ZL67"/>
<organism evidence="2 3">
    <name type="scientific">Alteraurantiacibacter aestuarii</name>
    <dbReference type="NCBI Taxonomy" id="650004"/>
    <lineage>
        <taxon>Bacteria</taxon>
        <taxon>Pseudomonadati</taxon>
        <taxon>Pseudomonadota</taxon>
        <taxon>Alphaproteobacteria</taxon>
        <taxon>Sphingomonadales</taxon>
        <taxon>Erythrobacteraceae</taxon>
        <taxon>Alteraurantiacibacter</taxon>
    </lineage>
</organism>
<feature type="compositionally biased region" description="Low complexity" evidence="1">
    <location>
        <begin position="79"/>
        <end position="92"/>
    </location>
</feature>
<name>A0A844ZL67_9SPHN</name>
<dbReference type="PROSITE" id="PS51257">
    <property type="entry name" value="PROKAR_LIPOPROTEIN"/>
    <property type="match status" value="1"/>
</dbReference>
<gene>
    <name evidence="2" type="ORF">GRI32_02525</name>
</gene>
<dbReference type="OrthoDB" id="7409056at2"/>
<reference evidence="2 3" key="1">
    <citation type="submission" date="2019-12" db="EMBL/GenBank/DDBJ databases">
        <title>Genomic-based taxomic classification of the family Erythrobacteraceae.</title>
        <authorList>
            <person name="Xu L."/>
        </authorList>
    </citation>
    <scope>NUCLEOTIDE SEQUENCE [LARGE SCALE GENOMIC DNA]</scope>
    <source>
        <strain evidence="2 3">JCM 16339</strain>
    </source>
</reference>